<dbReference type="EC" id="3.1.4.-" evidence="8"/>
<dbReference type="SUPFAM" id="SSF81301">
    <property type="entry name" value="Nucleotidyltransferase"/>
    <property type="match status" value="1"/>
</dbReference>
<evidence type="ECO:0000256" key="4">
    <source>
        <dbReference type="ARBA" id="ARBA00022801"/>
    </source>
</evidence>
<feature type="domain" description="ACT" evidence="9">
    <location>
        <begin position="767"/>
        <end position="835"/>
    </location>
</feature>
<dbReference type="InterPro" id="IPR045865">
    <property type="entry name" value="ACT-like_dom_sf"/>
</dbReference>
<evidence type="ECO:0000313" key="12">
    <source>
        <dbReference type="Proteomes" id="UP000585327"/>
    </source>
</evidence>
<dbReference type="NCBIfam" id="TIGR01693">
    <property type="entry name" value="UTase_glnD"/>
    <property type="match status" value="1"/>
</dbReference>
<dbReference type="InterPro" id="IPR010043">
    <property type="entry name" value="UTase/UR"/>
</dbReference>
<dbReference type="SUPFAM" id="SSF55021">
    <property type="entry name" value="ACT-like"/>
    <property type="match status" value="1"/>
</dbReference>
<accession>A0A838YR82</accession>
<dbReference type="GO" id="GO:0006808">
    <property type="term" value="P:regulation of nitrogen utilization"/>
    <property type="evidence" value="ECO:0007669"/>
    <property type="project" value="UniProtKB-UniRule"/>
</dbReference>
<evidence type="ECO:0000256" key="8">
    <source>
        <dbReference type="HAMAP-Rule" id="MF_00277"/>
    </source>
</evidence>
<comment type="similarity">
    <text evidence="8">Belongs to the GlnD family.</text>
</comment>
<dbReference type="InterPro" id="IPR002912">
    <property type="entry name" value="ACT_dom"/>
</dbReference>
<dbReference type="GO" id="GO:0008773">
    <property type="term" value="F:[protein-PII] uridylyltransferase activity"/>
    <property type="evidence" value="ECO:0007669"/>
    <property type="project" value="UniProtKB-UniRule"/>
</dbReference>
<organism evidence="11 12">
    <name type="scientific">SAR86 cluster bacterium</name>
    <dbReference type="NCBI Taxonomy" id="2030880"/>
    <lineage>
        <taxon>Bacteria</taxon>
        <taxon>Pseudomonadati</taxon>
        <taxon>Pseudomonadota</taxon>
        <taxon>Gammaproteobacteria</taxon>
        <taxon>SAR86 cluster</taxon>
    </lineage>
</organism>
<feature type="domain" description="ACT" evidence="9">
    <location>
        <begin position="660"/>
        <end position="739"/>
    </location>
</feature>
<evidence type="ECO:0000256" key="7">
    <source>
        <dbReference type="ARBA" id="ARBA00047968"/>
    </source>
</evidence>
<comment type="function">
    <text evidence="8">Modifies, by uridylylation and deuridylylation, the PII regulatory proteins (GlnB and homologs), in response to the nitrogen status of the cell that GlnD senses through the glutamine level. Under low glutamine levels, catalyzes the conversion of the PII proteins and UTP to PII-UMP and PPi, while under higher glutamine levels, GlnD hydrolyzes PII-UMP to PII and UMP (deuridylylation). Thus, controls uridylylation state and activity of the PII proteins, and plays an important role in the regulation of nitrogen metabolism.</text>
</comment>
<comment type="catalytic activity">
    <reaction evidence="8">
        <text>[protein-PII]-L-tyrosine + UTP = [protein-PII]-uridylyl-L-tyrosine + diphosphate</text>
        <dbReference type="Rhea" id="RHEA:13673"/>
        <dbReference type="Rhea" id="RHEA-COMP:12147"/>
        <dbReference type="Rhea" id="RHEA-COMP:12148"/>
        <dbReference type="ChEBI" id="CHEBI:33019"/>
        <dbReference type="ChEBI" id="CHEBI:46398"/>
        <dbReference type="ChEBI" id="CHEBI:46858"/>
        <dbReference type="ChEBI" id="CHEBI:90602"/>
        <dbReference type="EC" id="2.7.7.59"/>
    </reaction>
</comment>
<keyword evidence="5 8" id="KW-0460">Magnesium</keyword>
<dbReference type="Gene3D" id="3.30.70.260">
    <property type="match status" value="1"/>
</dbReference>
<evidence type="ECO:0000313" key="11">
    <source>
        <dbReference type="EMBL" id="MBA4723851.1"/>
    </source>
</evidence>
<evidence type="ECO:0000259" key="9">
    <source>
        <dbReference type="PROSITE" id="PS51671"/>
    </source>
</evidence>
<dbReference type="PANTHER" id="PTHR47320:SF1">
    <property type="entry name" value="BIFUNCTIONAL URIDYLYLTRANSFERASE_URIDYLYL-REMOVING ENZYME"/>
    <property type="match status" value="1"/>
</dbReference>
<keyword evidence="6 8" id="KW-0511">Multifunctional enzyme</keyword>
<dbReference type="CDD" id="cd00077">
    <property type="entry name" value="HDc"/>
    <property type="match status" value="1"/>
</dbReference>
<dbReference type="Gene3D" id="1.10.3090.10">
    <property type="entry name" value="cca-adding enzyme, domain 2"/>
    <property type="match status" value="1"/>
</dbReference>
<comment type="cofactor">
    <cofactor evidence="8">
        <name>Mg(2+)</name>
        <dbReference type="ChEBI" id="CHEBI:18420"/>
    </cofactor>
</comment>
<dbReference type="PIRSF" id="PIRSF006288">
    <property type="entry name" value="PII_uridyltransf"/>
    <property type="match status" value="1"/>
</dbReference>
<evidence type="ECO:0000256" key="3">
    <source>
        <dbReference type="ARBA" id="ARBA00022737"/>
    </source>
</evidence>
<comment type="caution">
    <text evidence="8">Lacks conserved residue(s) required for the propagation of feature annotation.</text>
</comment>
<keyword evidence="4 8" id="KW-0378">Hydrolase</keyword>
<keyword evidence="1 8" id="KW-0808">Transferase</keyword>
<dbReference type="GO" id="GO:0008081">
    <property type="term" value="F:phosphoric diester hydrolase activity"/>
    <property type="evidence" value="ECO:0007669"/>
    <property type="project" value="UniProtKB-UniRule"/>
</dbReference>
<dbReference type="InterPro" id="IPR043519">
    <property type="entry name" value="NT_sf"/>
</dbReference>
<dbReference type="CDD" id="cd04899">
    <property type="entry name" value="ACT_ACR-UUR-like_2"/>
    <property type="match status" value="1"/>
</dbReference>
<evidence type="ECO:0000256" key="6">
    <source>
        <dbReference type="ARBA" id="ARBA00023268"/>
    </source>
</evidence>
<keyword evidence="2 8" id="KW-0548">Nucleotidyltransferase</keyword>
<feature type="domain" description="HD" evidence="10">
    <location>
        <begin position="425"/>
        <end position="546"/>
    </location>
</feature>
<dbReference type="PANTHER" id="PTHR47320">
    <property type="entry name" value="BIFUNCTIONAL URIDYLYLTRANSFERASE/URIDYLYL-REMOVING ENZYME"/>
    <property type="match status" value="1"/>
</dbReference>
<evidence type="ECO:0000256" key="1">
    <source>
        <dbReference type="ARBA" id="ARBA00022679"/>
    </source>
</evidence>
<comment type="caution">
    <text evidence="11">The sequence shown here is derived from an EMBL/GenBank/DDBJ whole genome shotgun (WGS) entry which is preliminary data.</text>
</comment>
<dbReference type="InterPro" id="IPR013546">
    <property type="entry name" value="PII_UdlTrfase/GS_AdlTrfase"/>
</dbReference>
<sequence length="835" mass="96746">MNEKISDLNIKFWDDFPSLYSKNKGTNSYLYKTSNEIEKIIIKMFKAYDLEKEYSIFAIGGFGKKEMFPSSDIDISIIKNNRNIKKEADLEKFIANLWDLGWKIGCSVRSLSELKNILKKDAKELTSYFSLRPLISNKNIEARVNKITQGAWNKNAYFKAKIIEQQERYYSFDSSAFNLEPDLKESPGTMRDFQNAEWILNYCLGLDCEEKIKASEIFHSSYFEARKSYEFIKTIRYATNLVTKNKNRLNFESQIDIAKKAIKKELSEKDKVEALMQKFFYQVQTITSFNQLVEQVYAESRIIGIKKKKGNFFYKGNQIGILETDIKNNKEILLNIFIELGKNKKVTQIHSESINTLKDSSSLIDNEFRSCPSNSSKFLEILRSKYHLSSILKLMKMTGILQKYIPEFEEVIGQMQFDLFHIYTVDEHTLKVVRNMRQMKIKESKEFLLENELIKRIPKVELLYIAGLFHDLGKGKGGNHSEIGAKTSMDFAKRLGLSVADSELISWLVLNHLKMSSISQRKDISDPKTINEFAEIVLNTERLDYLYLLTINDIRSTNPKLWNAWKHGLLRDLFLSTRSYLNKEPVKTSKEISSDRKNSIYKLLDGNELTYLKSIWKNFDDSYFNKHSSDSLKWQSDLVLSKPHNEIKVACRKCFDNFLEIFIKVDNSDGLFLKIVKILDSVGLEIVDASIYTSKDSLMAMNTFVTKFHSHDNPLLKSEIVDIKNKIINNFKNFTPSKRVRKKLGNKAFKNKVKISNIEDTNNKKNHLTIEAFDSPGILIKIAEIFYKNNVSIQSARINTLGEKVEDTFEIKDITISSVSIKKIEKISNALEEII</sequence>
<dbReference type="Proteomes" id="UP000585327">
    <property type="component" value="Unassembled WGS sequence"/>
</dbReference>
<comment type="activity regulation">
    <text evidence="8">Uridylyltransferase (UTase) activity is inhibited by glutamine, while glutamine activates uridylyl-removing (UR) activity.</text>
</comment>
<feature type="region of interest" description="Uridylyltransferase" evidence="8">
    <location>
        <begin position="1"/>
        <end position="309"/>
    </location>
</feature>
<dbReference type="PROSITE" id="PS51671">
    <property type="entry name" value="ACT"/>
    <property type="match status" value="2"/>
</dbReference>
<evidence type="ECO:0000256" key="5">
    <source>
        <dbReference type="ARBA" id="ARBA00022842"/>
    </source>
</evidence>
<dbReference type="AlphaFoldDB" id="A0A838YR82"/>
<dbReference type="Pfam" id="PF08335">
    <property type="entry name" value="GlnD_UR_UTase"/>
    <property type="match status" value="1"/>
</dbReference>
<name>A0A838YR82_9GAMM</name>
<comment type="domain">
    <text evidence="8">Has four distinct domains: an N-terminal nucleotidyltransferase (NT) domain responsible for UTase activity, a central HD domain that encodes UR activity, and two C-terminal ACT domains that seem to have a role in glutamine sensing.</text>
</comment>
<dbReference type="EMBL" id="JACETM010000007">
    <property type="protein sequence ID" value="MBA4723851.1"/>
    <property type="molecule type" value="Genomic_DNA"/>
</dbReference>
<comment type="catalytic activity">
    <reaction evidence="7">
        <text>guanosine 3',5'-bis(diphosphate) + H2O = GDP + diphosphate + H(+)</text>
        <dbReference type="Rhea" id="RHEA:14253"/>
        <dbReference type="ChEBI" id="CHEBI:15377"/>
        <dbReference type="ChEBI" id="CHEBI:15378"/>
        <dbReference type="ChEBI" id="CHEBI:33019"/>
        <dbReference type="ChEBI" id="CHEBI:58189"/>
        <dbReference type="ChEBI" id="CHEBI:77828"/>
        <dbReference type="EC" id="3.1.7.2"/>
    </reaction>
</comment>
<evidence type="ECO:0000256" key="2">
    <source>
        <dbReference type="ARBA" id="ARBA00022695"/>
    </source>
</evidence>
<dbReference type="InterPro" id="IPR006674">
    <property type="entry name" value="HD_domain"/>
</dbReference>
<dbReference type="SUPFAM" id="SSF109604">
    <property type="entry name" value="HD-domain/PDEase-like"/>
    <property type="match status" value="1"/>
</dbReference>
<keyword evidence="3" id="KW-0677">Repeat</keyword>
<reference evidence="11 12" key="1">
    <citation type="submission" date="2020-06" db="EMBL/GenBank/DDBJ databases">
        <title>Dysbiosis in marine aquaculture revealed through microbiome analysis: reverse ecology for environmental sustainability.</title>
        <authorList>
            <person name="Haro-Moreno J.M."/>
            <person name="Coutinho F.H."/>
            <person name="Zaragoza-Solas A."/>
            <person name="Picazo A."/>
            <person name="Almagro-Moreno S."/>
            <person name="Lopez-Perez M."/>
        </authorList>
    </citation>
    <scope>NUCLEOTIDE SEQUENCE [LARGE SCALE GENOMIC DNA]</scope>
    <source>
        <strain evidence="11">MCMED-G42</strain>
    </source>
</reference>
<dbReference type="PROSITE" id="PS51831">
    <property type="entry name" value="HD"/>
    <property type="match status" value="1"/>
</dbReference>
<proteinExistence type="inferred from homology"/>
<protein>
    <recommendedName>
        <fullName evidence="8">Bifunctional uridylyltransferase/uridylyl-removing enzyme</fullName>
        <shortName evidence="8">UTase/UR</shortName>
    </recommendedName>
    <alternativeName>
        <fullName evidence="8">Bifunctional [protein-PII] modification enzyme</fullName>
    </alternativeName>
    <alternativeName>
        <fullName evidence="8">Bifunctional nitrogen sensor protein</fullName>
    </alternativeName>
    <domain>
        <recommendedName>
            <fullName evidence="8">[Protein-PII] uridylyltransferase</fullName>
            <shortName evidence="8">PII uridylyltransferase</shortName>
            <shortName evidence="8">UTase</shortName>
            <ecNumber evidence="8">2.7.7.59</ecNumber>
        </recommendedName>
    </domain>
    <domain>
        <recommendedName>
            <fullName evidence="8">[Protein-PII]-UMP uridylyl-removing enzyme</fullName>
            <shortName evidence="8">UR</shortName>
            <ecNumber evidence="8">3.1.4.-</ecNumber>
        </recommendedName>
    </domain>
</protein>
<comment type="catalytic activity">
    <reaction evidence="8">
        <text>[protein-PII]-uridylyl-L-tyrosine + H2O = [protein-PII]-L-tyrosine + UMP + H(+)</text>
        <dbReference type="Rhea" id="RHEA:48600"/>
        <dbReference type="Rhea" id="RHEA-COMP:12147"/>
        <dbReference type="Rhea" id="RHEA-COMP:12148"/>
        <dbReference type="ChEBI" id="CHEBI:15377"/>
        <dbReference type="ChEBI" id="CHEBI:15378"/>
        <dbReference type="ChEBI" id="CHEBI:46858"/>
        <dbReference type="ChEBI" id="CHEBI:57865"/>
        <dbReference type="ChEBI" id="CHEBI:90602"/>
    </reaction>
</comment>
<evidence type="ECO:0000259" key="10">
    <source>
        <dbReference type="PROSITE" id="PS51831"/>
    </source>
</evidence>
<dbReference type="GO" id="GO:0008893">
    <property type="term" value="F:guanosine-3',5'-bis(diphosphate) 3'-diphosphatase activity"/>
    <property type="evidence" value="ECO:0007669"/>
    <property type="project" value="UniProtKB-EC"/>
</dbReference>
<dbReference type="EC" id="2.7.7.59" evidence="8"/>
<gene>
    <name evidence="8 11" type="primary">glnD</name>
    <name evidence="11" type="ORF">H2021_01415</name>
</gene>
<dbReference type="SMART" id="SM00471">
    <property type="entry name" value="HDc"/>
    <property type="match status" value="1"/>
</dbReference>
<dbReference type="HAMAP" id="MF_00277">
    <property type="entry name" value="PII_uridylyl_transf"/>
    <property type="match status" value="1"/>
</dbReference>
<dbReference type="Pfam" id="PF01966">
    <property type="entry name" value="HD"/>
    <property type="match status" value="1"/>
</dbReference>
<dbReference type="InterPro" id="IPR003607">
    <property type="entry name" value="HD/PDEase_dom"/>
</dbReference>